<dbReference type="RefSeq" id="WP_373689388.1">
    <property type="nucleotide sequence ID" value="NZ_JAMXWM010000001.1"/>
</dbReference>
<keyword evidence="3" id="KW-1185">Reference proteome</keyword>
<reference evidence="3" key="1">
    <citation type="journal article" date="2019" name="Int. J. Syst. Evol. Microbiol.">
        <title>The Global Catalogue of Microorganisms (GCM) 10K type strain sequencing project: providing services to taxonomists for standard genome sequencing and annotation.</title>
        <authorList>
            <consortium name="The Broad Institute Genomics Platform"/>
            <consortium name="The Broad Institute Genome Sequencing Center for Infectious Disease"/>
            <person name="Wu L."/>
            <person name="Ma J."/>
        </authorList>
    </citation>
    <scope>NUCLEOTIDE SEQUENCE [LARGE SCALE GENOMIC DNA]</scope>
    <source>
        <strain evidence="3">TISTR 2466</strain>
    </source>
</reference>
<dbReference type="InterPro" id="IPR029044">
    <property type="entry name" value="Nucleotide-diphossugar_trans"/>
</dbReference>
<evidence type="ECO:0000313" key="3">
    <source>
        <dbReference type="Proteomes" id="UP001597399"/>
    </source>
</evidence>
<organism evidence="2 3">
    <name type="scientific">Sporolactobacillus shoreicorticis</name>
    <dbReference type="NCBI Taxonomy" id="1923877"/>
    <lineage>
        <taxon>Bacteria</taxon>
        <taxon>Bacillati</taxon>
        <taxon>Bacillota</taxon>
        <taxon>Bacilli</taxon>
        <taxon>Bacillales</taxon>
        <taxon>Sporolactobacillaceae</taxon>
        <taxon>Sporolactobacillus</taxon>
    </lineage>
</organism>
<dbReference type="Gene3D" id="3.90.550.10">
    <property type="entry name" value="Spore Coat Polysaccharide Biosynthesis Protein SpsA, Chain A"/>
    <property type="match status" value="1"/>
</dbReference>
<protein>
    <submittedName>
        <fullName evidence="2">Glycosyltransferase</fullName>
        <ecNumber evidence="2">2.4.-.-</ecNumber>
    </submittedName>
</protein>
<dbReference type="SUPFAM" id="SSF53448">
    <property type="entry name" value="Nucleotide-diphospho-sugar transferases"/>
    <property type="match status" value="1"/>
</dbReference>
<keyword evidence="2" id="KW-0328">Glycosyltransferase</keyword>
<keyword evidence="2" id="KW-0808">Transferase</keyword>
<sequence>MVNFVVPCYNEESTIIETIRYLSEMPYPKKEIIAVNDGSIDGTAEVLECLAGQYKESRVIH</sequence>
<dbReference type="GO" id="GO:0016757">
    <property type="term" value="F:glycosyltransferase activity"/>
    <property type="evidence" value="ECO:0007669"/>
    <property type="project" value="UniProtKB-KW"/>
</dbReference>
<dbReference type="Proteomes" id="UP001597399">
    <property type="component" value="Unassembled WGS sequence"/>
</dbReference>
<name>A0ABW5S4N7_9BACL</name>
<dbReference type="Pfam" id="PF00535">
    <property type="entry name" value="Glycos_transf_2"/>
    <property type="match status" value="1"/>
</dbReference>
<feature type="domain" description="Glycosyltransferase 2-like" evidence="1">
    <location>
        <begin position="5"/>
        <end position="61"/>
    </location>
</feature>
<evidence type="ECO:0000259" key="1">
    <source>
        <dbReference type="Pfam" id="PF00535"/>
    </source>
</evidence>
<dbReference type="EMBL" id="JBHUMQ010000026">
    <property type="protein sequence ID" value="MFD2694198.1"/>
    <property type="molecule type" value="Genomic_DNA"/>
</dbReference>
<dbReference type="EC" id="2.4.-.-" evidence="2"/>
<comment type="caution">
    <text evidence="2">The sequence shown here is derived from an EMBL/GenBank/DDBJ whole genome shotgun (WGS) entry which is preliminary data.</text>
</comment>
<gene>
    <name evidence="2" type="ORF">ACFSUE_11250</name>
</gene>
<proteinExistence type="predicted"/>
<dbReference type="InterPro" id="IPR001173">
    <property type="entry name" value="Glyco_trans_2-like"/>
</dbReference>
<evidence type="ECO:0000313" key="2">
    <source>
        <dbReference type="EMBL" id="MFD2694198.1"/>
    </source>
</evidence>
<accession>A0ABW5S4N7</accession>